<sequence>MKNKSLVKVVLGLLAAMMMVSVTVAAPREALVGYAVMRMVDEYWGNQIEGMKQAIKESRQPIKLEIADSNNDGQACLQNALSLIGRGVKVLMVSTPDPKIGGAIMEAAKKKKIPVISSDVYIEGSYFLTHDEVKAGELMGEYAGKYFNAKFKGQKAKVAILTHAAVASQVNQRISGFKAAFTKVVPNAVYLPVMDAEGLREKGANVMADILTAHPDVNIMFGINDDITLGAASAVEARGMSAKVACFGQGGIGEASFQALLDTNSPFKATTAFMPNGHGRAVIQQYIIPLLNGKKVPAKVFSPLKVADGSNAKEFLK</sequence>
<evidence type="ECO:0000256" key="2">
    <source>
        <dbReference type="ARBA" id="ARBA00007639"/>
    </source>
</evidence>
<evidence type="ECO:0000259" key="5">
    <source>
        <dbReference type="Pfam" id="PF13407"/>
    </source>
</evidence>
<dbReference type="Proteomes" id="UP000295008">
    <property type="component" value="Unassembled WGS sequence"/>
</dbReference>
<evidence type="ECO:0000313" key="6">
    <source>
        <dbReference type="EMBL" id="TCL66515.1"/>
    </source>
</evidence>
<comment type="caution">
    <text evidence="6">The sequence shown here is derived from an EMBL/GenBank/DDBJ whole genome shotgun (WGS) entry which is preliminary data.</text>
</comment>
<dbReference type="RefSeq" id="WP_132014756.1">
    <property type="nucleotide sequence ID" value="NZ_SLUN01000015.1"/>
</dbReference>
<dbReference type="OrthoDB" id="569491at2"/>
<protein>
    <submittedName>
        <fullName evidence="6">ABC-type sugar transport system substrate-binding protein</fullName>
    </submittedName>
</protein>
<dbReference type="GO" id="GO:0030246">
    <property type="term" value="F:carbohydrate binding"/>
    <property type="evidence" value="ECO:0007669"/>
    <property type="project" value="UniProtKB-ARBA"/>
</dbReference>
<evidence type="ECO:0000256" key="3">
    <source>
        <dbReference type="ARBA" id="ARBA00022729"/>
    </source>
</evidence>
<dbReference type="Gene3D" id="3.40.50.2300">
    <property type="match status" value="2"/>
</dbReference>
<dbReference type="CDD" id="cd01536">
    <property type="entry name" value="PBP1_ABC_sugar_binding-like"/>
    <property type="match status" value="1"/>
</dbReference>
<proteinExistence type="inferred from homology"/>
<dbReference type="InterPro" id="IPR025997">
    <property type="entry name" value="SBP_2_dom"/>
</dbReference>
<organism evidence="6 7">
    <name type="scientific">Hydrogenispora ethanolica</name>
    <dbReference type="NCBI Taxonomy" id="1082276"/>
    <lineage>
        <taxon>Bacteria</taxon>
        <taxon>Bacillati</taxon>
        <taxon>Bacillota</taxon>
        <taxon>Hydrogenispora</taxon>
    </lineage>
</organism>
<dbReference type="InterPro" id="IPR028082">
    <property type="entry name" value="Peripla_BP_I"/>
</dbReference>
<dbReference type="PANTHER" id="PTHR46847:SF1">
    <property type="entry name" value="D-ALLOSE-BINDING PERIPLASMIC PROTEIN-RELATED"/>
    <property type="match status" value="1"/>
</dbReference>
<comment type="subcellular location">
    <subcellularLocation>
        <location evidence="1">Cell envelope</location>
    </subcellularLocation>
</comment>
<dbReference type="SUPFAM" id="SSF53822">
    <property type="entry name" value="Periplasmic binding protein-like I"/>
    <property type="match status" value="1"/>
</dbReference>
<keyword evidence="3 4" id="KW-0732">Signal</keyword>
<evidence type="ECO:0000256" key="1">
    <source>
        <dbReference type="ARBA" id="ARBA00004196"/>
    </source>
</evidence>
<feature type="chain" id="PRO_5020397064" evidence="4">
    <location>
        <begin position="26"/>
        <end position="317"/>
    </location>
</feature>
<feature type="domain" description="Periplasmic binding protein" evidence="5">
    <location>
        <begin position="33"/>
        <end position="285"/>
    </location>
</feature>
<dbReference type="GO" id="GO:0030313">
    <property type="term" value="C:cell envelope"/>
    <property type="evidence" value="ECO:0007669"/>
    <property type="project" value="UniProtKB-SubCell"/>
</dbReference>
<dbReference type="AlphaFoldDB" id="A0A4R1RK14"/>
<comment type="similarity">
    <text evidence="2">Belongs to the bacterial solute-binding protein 2 family.</text>
</comment>
<keyword evidence="7" id="KW-1185">Reference proteome</keyword>
<dbReference type="Pfam" id="PF13407">
    <property type="entry name" value="Peripla_BP_4"/>
    <property type="match status" value="1"/>
</dbReference>
<dbReference type="EMBL" id="SLUN01000015">
    <property type="protein sequence ID" value="TCL66515.1"/>
    <property type="molecule type" value="Genomic_DNA"/>
</dbReference>
<keyword evidence="6" id="KW-0813">Transport</keyword>
<reference evidence="6 7" key="1">
    <citation type="submission" date="2019-03" db="EMBL/GenBank/DDBJ databases">
        <title>Genomic Encyclopedia of Type Strains, Phase IV (KMG-IV): sequencing the most valuable type-strain genomes for metagenomic binning, comparative biology and taxonomic classification.</title>
        <authorList>
            <person name="Goeker M."/>
        </authorList>
    </citation>
    <scope>NUCLEOTIDE SEQUENCE [LARGE SCALE GENOMIC DNA]</scope>
    <source>
        <strain evidence="6 7">LX-B</strain>
    </source>
</reference>
<evidence type="ECO:0000256" key="4">
    <source>
        <dbReference type="SAM" id="SignalP"/>
    </source>
</evidence>
<keyword evidence="6" id="KW-0762">Sugar transport</keyword>
<dbReference type="PANTHER" id="PTHR46847">
    <property type="entry name" value="D-ALLOSE-BINDING PERIPLASMIC PROTEIN-RELATED"/>
    <property type="match status" value="1"/>
</dbReference>
<accession>A0A4R1RK14</accession>
<feature type="signal peptide" evidence="4">
    <location>
        <begin position="1"/>
        <end position="25"/>
    </location>
</feature>
<gene>
    <name evidence="6" type="ORF">EDC14_101558</name>
</gene>
<evidence type="ECO:0000313" key="7">
    <source>
        <dbReference type="Proteomes" id="UP000295008"/>
    </source>
</evidence>
<name>A0A4R1RK14_HYDET</name>